<evidence type="ECO:0000313" key="2">
    <source>
        <dbReference type="Proteomes" id="UP000887566"/>
    </source>
</evidence>
<organism evidence="2 3">
    <name type="scientific">Plectus sambesii</name>
    <dbReference type="NCBI Taxonomy" id="2011161"/>
    <lineage>
        <taxon>Eukaryota</taxon>
        <taxon>Metazoa</taxon>
        <taxon>Ecdysozoa</taxon>
        <taxon>Nematoda</taxon>
        <taxon>Chromadorea</taxon>
        <taxon>Plectida</taxon>
        <taxon>Plectina</taxon>
        <taxon>Plectoidea</taxon>
        <taxon>Plectidae</taxon>
        <taxon>Plectus</taxon>
    </lineage>
</organism>
<protein>
    <submittedName>
        <fullName evidence="3">Secreted protein</fullName>
    </submittedName>
</protein>
<feature type="compositionally biased region" description="Low complexity" evidence="1">
    <location>
        <begin position="96"/>
        <end position="110"/>
    </location>
</feature>
<proteinExistence type="predicted"/>
<dbReference type="WBParaSite" id="PSAMB.scaffold8147size6559.g31034.t1">
    <property type="protein sequence ID" value="PSAMB.scaffold8147size6559.g31034.t1"/>
    <property type="gene ID" value="PSAMB.scaffold8147size6559.g31034"/>
</dbReference>
<reference evidence="3" key="1">
    <citation type="submission" date="2022-11" db="UniProtKB">
        <authorList>
            <consortium name="WormBaseParasite"/>
        </authorList>
    </citation>
    <scope>IDENTIFICATION</scope>
</reference>
<dbReference type="AlphaFoldDB" id="A0A914XEI3"/>
<sequence>MTIGQRQKWLEVCIILRITHAAANGQTAAAAAMVMLMEEWAVSRALTQHHQQAQLRRLAHRRPHLIRAQRAATITYSDWPRKRPATAAGPIDRSTARAGAGKSVASVAAD</sequence>
<name>A0A914XEI3_9BILA</name>
<evidence type="ECO:0000256" key="1">
    <source>
        <dbReference type="SAM" id="MobiDB-lite"/>
    </source>
</evidence>
<evidence type="ECO:0000313" key="3">
    <source>
        <dbReference type="WBParaSite" id="PSAMB.scaffold8147size6559.g31034.t1"/>
    </source>
</evidence>
<dbReference type="Proteomes" id="UP000887566">
    <property type="component" value="Unplaced"/>
</dbReference>
<accession>A0A914XEI3</accession>
<keyword evidence="2" id="KW-1185">Reference proteome</keyword>
<feature type="region of interest" description="Disordered" evidence="1">
    <location>
        <begin position="79"/>
        <end position="110"/>
    </location>
</feature>